<dbReference type="GO" id="GO:0000272">
    <property type="term" value="P:polysaccharide catabolic process"/>
    <property type="evidence" value="ECO:0007669"/>
    <property type="project" value="TreeGrafter"/>
</dbReference>
<comment type="caution">
    <text evidence="1">The sequence shown here is derived from an EMBL/GenBank/DDBJ whole genome shotgun (WGS) entry which is preliminary data.</text>
</comment>
<dbReference type="PANTHER" id="PTHR43576:SF3">
    <property type="entry name" value="ALPHA-L-ARABINOFURANOSIDASE C"/>
    <property type="match status" value="1"/>
</dbReference>
<dbReference type="Gene3D" id="3.20.20.80">
    <property type="entry name" value="Glycosidases"/>
    <property type="match status" value="1"/>
</dbReference>
<dbReference type="InterPro" id="IPR017853">
    <property type="entry name" value="GH"/>
</dbReference>
<name>X1I0M0_9ZZZZ</name>
<evidence type="ECO:0008006" key="2">
    <source>
        <dbReference type="Google" id="ProtNLM"/>
    </source>
</evidence>
<dbReference type="PANTHER" id="PTHR43576">
    <property type="entry name" value="ALPHA-L-ARABINOFURANOSIDASE C-RELATED"/>
    <property type="match status" value="1"/>
</dbReference>
<feature type="non-terminal residue" evidence="1">
    <location>
        <position position="1"/>
    </location>
</feature>
<dbReference type="AlphaFoldDB" id="X1I0M0"/>
<dbReference type="EMBL" id="BARU01018715">
    <property type="protein sequence ID" value="GAH59619.1"/>
    <property type="molecule type" value="Genomic_DNA"/>
</dbReference>
<accession>X1I0M0</accession>
<organism evidence="1">
    <name type="scientific">marine sediment metagenome</name>
    <dbReference type="NCBI Taxonomy" id="412755"/>
    <lineage>
        <taxon>unclassified sequences</taxon>
        <taxon>metagenomes</taxon>
        <taxon>ecological metagenomes</taxon>
    </lineage>
</organism>
<feature type="non-terminal residue" evidence="1">
    <location>
        <position position="292"/>
    </location>
</feature>
<evidence type="ECO:0000313" key="1">
    <source>
        <dbReference type="EMBL" id="GAH59619.1"/>
    </source>
</evidence>
<dbReference type="SUPFAM" id="SSF51445">
    <property type="entry name" value="(Trans)glycosidases"/>
    <property type="match status" value="1"/>
</dbReference>
<proteinExistence type="predicted"/>
<gene>
    <name evidence="1" type="ORF">S03H2_30900</name>
</gene>
<reference evidence="1" key="1">
    <citation type="journal article" date="2014" name="Front. Microbiol.">
        <title>High frequency of phylogenetically diverse reductive dehalogenase-homologous genes in deep subseafloor sedimentary metagenomes.</title>
        <authorList>
            <person name="Kawai M."/>
            <person name="Futagami T."/>
            <person name="Toyoda A."/>
            <person name="Takaki Y."/>
            <person name="Nishi S."/>
            <person name="Hori S."/>
            <person name="Arai W."/>
            <person name="Tsubouchi T."/>
            <person name="Morono Y."/>
            <person name="Uchiyama I."/>
            <person name="Ito T."/>
            <person name="Fujiyama A."/>
            <person name="Inagaki F."/>
            <person name="Takami H."/>
        </authorList>
    </citation>
    <scope>NUCLEOTIDE SEQUENCE</scope>
    <source>
        <strain evidence="1">Expedition CK06-06</strain>
    </source>
</reference>
<sequence>HTAESYADWFNECSRLMRRVDPTVKLGALMGTGTGPPDAWNRKVLERTRGNADFIIVHTYAVGLWGQPARQLDGDCLMRACMAAGEQLELRLAHYRELIRRHTGRDIPLAITEYNASFVQQEPVPYRFSYGPALFSADYVRALLRPEANVLMANYWHFINGYWGMVQGPRLPDEQPRVWKKMPAFHLYRLWGQHFGDRLVHVEVEGPRLDFEGVLRVRPAIGQTGLPEGLDPDANLLEGLELHAGEGAGWRSRRTAPDSAVMDIDGLRGESFPRLFTISPIQPGSYRLSYVG</sequence>
<protein>
    <recommendedName>
        <fullName evidence="2">Asl1-like glycosyl hydrolase catalytic domain-containing protein</fullName>
    </recommendedName>
</protein>